<keyword evidence="4" id="KW-0696">RNA-directed RNA polymerase</keyword>
<evidence type="ECO:0000256" key="13">
    <source>
        <dbReference type="SAM" id="MobiDB-lite"/>
    </source>
</evidence>
<feature type="non-terminal residue" evidence="15">
    <location>
        <position position="1"/>
    </location>
</feature>
<feature type="domain" description="RdRp catalytic" evidence="14">
    <location>
        <begin position="1"/>
        <end position="52"/>
    </location>
</feature>
<dbReference type="Proteomes" id="UP000232772">
    <property type="component" value="Segment"/>
</dbReference>
<dbReference type="Gene3D" id="3.30.70.270">
    <property type="match status" value="1"/>
</dbReference>
<reference evidence="15" key="1">
    <citation type="journal article" date="2004" name="Acta Hortic.">
        <title>Detection and characterization of two previously undescribed potyviruses in the terrestrial orchid Spiranthes cernua.</title>
        <authorList>
            <person name="Guaragna M.A."/>
            <person name="Ndum O."/>
            <person name="Jordan R."/>
        </authorList>
    </citation>
    <scope>NUCLEOTIDE SEQUENCE [LARGE SCALE GENOMIC DNA]</scope>
</reference>
<dbReference type="GO" id="GO:0006351">
    <property type="term" value="P:DNA-templated transcription"/>
    <property type="evidence" value="ECO:0007669"/>
    <property type="project" value="InterPro"/>
</dbReference>
<keyword evidence="7" id="KW-0548">Nucleotidyltransferase</keyword>
<comment type="subcellular location">
    <subcellularLocation>
        <location evidence="1">Virion</location>
    </subcellularLocation>
</comment>
<keyword evidence="6" id="KW-0808">Transferase</keyword>
<evidence type="ECO:0000313" key="16">
    <source>
        <dbReference type="Proteomes" id="UP000232772"/>
    </source>
</evidence>
<dbReference type="GO" id="GO:0019028">
    <property type="term" value="C:viral capsid"/>
    <property type="evidence" value="ECO:0007669"/>
    <property type="project" value="UniProtKB-KW"/>
</dbReference>
<protein>
    <recommendedName>
        <fullName evidence="3">Genome polyprotein</fullName>
    </recommendedName>
</protein>
<evidence type="ECO:0000256" key="9">
    <source>
        <dbReference type="ARBA" id="ARBA00022844"/>
    </source>
</evidence>
<dbReference type="GO" id="GO:0000166">
    <property type="term" value="F:nucleotide binding"/>
    <property type="evidence" value="ECO:0007669"/>
    <property type="project" value="UniProtKB-KW"/>
</dbReference>
<keyword evidence="16" id="KW-1185">Reference proteome</keyword>
<dbReference type="RefSeq" id="YP_009665148.1">
    <property type="nucleotide sequence ID" value="NC_043164.1"/>
</dbReference>
<comment type="similarity">
    <text evidence="2 12">Belongs to the potyviridae genome polyprotein family.</text>
</comment>
<evidence type="ECO:0000256" key="11">
    <source>
        <dbReference type="ARBA" id="ARBA00029405"/>
    </source>
</evidence>
<evidence type="ECO:0000256" key="12">
    <source>
        <dbReference type="RuleBase" id="RU003351"/>
    </source>
</evidence>
<dbReference type="Pfam" id="PF00767">
    <property type="entry name" value="Poty_coat"/>
    <property type="match status" value="1"/>
</dbReference>
<comment type="function">
    <text evidence="11">Involved in aphid transmission, cell-to-cell and systemis movement, encapsidation of the viral RNA and in the regulation of viral RNA amplification.</text>
</comment>
<dbReference type="GO" id="GO:0003968">
    <property type="term" value="F:RNA-directed RNA polymerase activity"/>
    <property type="evidence" value="ECO:0007669"/>
    <property type="project" value="UniProtKB-KW"/>
</dbReference>
<dbReference type="SUPFAM" id="SSF56672">
    <property type="entry name" value="DNA/RNA polymerases"/>
    <property type="match status" value="1"/>
</dbReference>
<evidence type="ECO:0000259" key="14">
    <source>
        <dbReference type="PROSITE" id="PS50507"/>
    </source>
</evidence>
<evidence type="ECO:0000256" key="8">
    <source>
        <dbReference type="ARBA" id="ARBA00022741"/>
    </source>
</evidence>
<dbReference type="InterPro" id="IPR007094">
    <property type="entry name" value="RNA-dir_pol_PSvirus"/>
</dbReference>
<dbReference type="GO" id="GO:0003723">
    <property type="term" value="F:RNA binding"/>
    <property type="evidence" value="ECO:0007669"/>
    <property type="project" value="InterPro"/>
</dbReference>
<name>Q68KG8_9POTV</name>
<evidence type="ECO:0000256" key="1">
    <source>
        <dbReference type="ARBA" id="ARBA00004328"/>
    </source>
</evidence>
<keyword evidence="9" id="KW-0946">Virion</keyword>
<dbReference type="InterPro" id="IPR001205">
    <property type="entry name" value="RNA-dir_pol_C"/>
</dbReference>
<organism evidence="15 16">
    <name type="scientific">Spiranthes mosaic virus 3</name>
    <dbReference type="NCBI Taxonomy" id="290031"/>
    <lineage>
        <taxon>Viruses</taxon>
        <taxon>Riboviria</taxon>
        <taxon>Orthornavirae</taxon>
        <taxon>Pisuviricota</taxon>
        <taxon>Stelpaviricetes</taxon>
        <taxon>Patatavirales</taxon>
        <taxon>Potyviridae</taxon>
        <taxon>Potyvirus</taxon>
        <taxon>Potyvirus spiranthesis</taxon>
    </lineage>
</organism>
<feature type="region of interest" description="Disordered" evidence="13">
    <location>
        <begin position="198"/>
        <end position="251"/>
    </location>
</feature>
<dbReference type="KEGG" id="vg:40525319"/>
<dbReference type="PROSITE" id="PS50507">
    <property type="entry name" value="RDRP_SSRNA_POS"/>
    <property type="match status" value="1"/>
</dbReference>
<feature type="compositionally biased region" description="Basic and acidic residues" evidence="13">
    <location>
        <begin position="235"/>
        <end position="245"/>
    </location>
</feature>
<feature type="compositionally biased region" description="Basic and acidic residues" evidence="13">
    <location>
        <begin position="216"/>
        <end position="226"/>
    </location>
</feature>
<evidence type="ECO:0000256" key="4">
    <source>
        <dbReference type="ARBA" id="ARBA00022484"/>
    </source>
</evidence>
<evidence type="ECO:0000256" key="5">
    <source>
        <dbReference type="ARBA" id="ARBA00022561"/>
    </source>
</evidence>
<evidence type="ECO:0000256" key="6">
    <source>
        <dbReference type="ARBA" id="ARBA00022679"/>
    </source>
</evidence>
<accession>Q68KG8</accession>
<evidence type="ECO:0000256" key="2">
    <source>
        <dbReference type="ARBA" id="ARBA00006064"/>
    </source>
</evidence>
<dbReference type="InterPro" id="IPR001592">
    <property type="entry name" value="Poty_coat"/>
</dbReference>
<keyword evidence="8" id="KW-0547">Nucleotide-binding</keyword>
<evidence type="ECO:0000256" key="7">
    <source>
        <dbReference type="ARBA" id="ARBA00022695"/>
    </source>
</evidence>
<keyword evidence="10" id="KW-0693">Viral RNA replication</keyword>
<evidence type="ECO:0000313" key="15">
    <source>
        <dbReference type="EMBL" id="AAT99070.1"/>
    </source>
</evidence>
<dbReference type="GeneID" id="40525319"/>
<evidence type="ECO:0000256" key="3">
    <source>
        <dbReference type="ARBA" id="ARBA00020107"/>
    </source>
</evidence>
<sequence length="477" mass="54234">GQPSTVVDNTLMVILAMYYTLMSCEVPISECIFFVNGDDLLIAINPLYADRLSQFSGYFRQLGLKYDFSNTTSDKTQLWFMSHRALHHDGMLIPKLEPERIVSILEWDRSSEPTHRLEAICAAIIESWGYTELTHEIRKFYAWVLEQAPYKQLAQAGCAPYLAETALRHLYTGHRASEEELLRYVTCFGSEFAEHEDESITLQSGTPGESQINAGDQKDKKDKKISDSATPQEKQAIESRKDRDVNVGTSGTFSVPRVQMTAKKMNLPKSKQKKIVNLDFLLAYKPEQSDISNKRASHAQFTAWVTAVQEAYDVSDEQLQILMDGLMVWCIENGTSHKLTGNWTMMDGADQVEYPLEPVIANAKPTLRQIMAHFSDLAEAYIKMRNSDRSYMPRYGLQRNLTDMSLSQYAFDFYEVTSRTPIRAREALTQMKAAAVGNTTNRMFGLDGNLTNTEEDTERHTAQDVNRHMHTLLGVRQ</sequence>
<feature type="compositionally biased region" description="Polar residues" evidence="13">
    <location>
        <begin position="200"/>
        <end position="214"/>
    </location>
</feature>
<proteinExistence type="inferred from homology"/>
<dbReference type="InterPro" id="IPR043502">
    <property type="entry name" value="DNA/RNA_pol_sf"/>
</dbReference>
<dbReference type="GO" id="GO:0039694">
    <property type="term" value="P:viral RNA genome replication"/>
    <property type="evidence" value="ECO:0007669"/>
    <property type="project" value="InterPro"/>
</dbReference>
<dbReference type="Pfam" id="PF00680">
    <property type="entry name" value="RdRP_1"/>
    <property type="match status" value="1"/>
</dbReference>
<dbReference type="InterPro" id="IPR043128">
    <property type="entry name" value="Rev_trsase/Diguanyl_cyclase"/>
</dbReference>
<evidence type="ECO:0000256" key="10">
    <source>
        <dbReference type="ARBA" id="ARBA00022953"/>
    </source>
</evidence>
<keyword evidence="5" id="KW-0167">Capsid protein</keyword>
<dbReference type="EMBL" id="AY685218">
    <property type="protein sequence ID" value="AAT99070.1"/>
    <property type="molecule type" value="Genomic_RNA"/>
</dbReference>